<dbReference type="Pfam" id="PF07282">
    <property type="entry name" value="Cas12f1-like_TNB"/>
    <property type="match status" value="1"/>
</dbReference>
<organism evidence="4 5">
    <name type="scientific">Entomortierella parvispora</name>
    <dbReference type="NCBI Taxonomy" id="205924"/>
    <lineage>
        <taxon>Eukaryota</taxon>
        <taxon>Fungi</taxon>
        <taxon>Fungi incertae sedis</taxon>
        <taxon>Mucoromycota</taxon>
        <taxon>Mortierellomycotina</taxon>
        <taxon>Mortierellomycetes</taxon>
        <taxon>Mortierellales</taxon>
        <taxon>Mortierellaceae</taxon>
        <taxon>Entomortierella</taxon>
    </lineage>
</organism>
<evidence type="ECO:0000313" key="5">
    <source>
        <dbReference type="Proteomes" id="UP000827284"/>
    </source>
</evidence>
<evidence type="ECO:0000259" key="3">
    <source>
        <dbReference type="Pfam" id="PF07282"/>
    </source>
</evidence>
<evidence type="ECO:0000256" key="1">
    <source>
        <dbReference type="ARBA" id="ARBA00023125"/>
    </source>
</evidence>
<feature type="domain" description="Cas12f1-like TNB" evidence="3">
    <location>
        <begin position="516"/>
        <end position="579"/>
    </location>
</feature>
<evidence type="ECO:0000313" key="4">
    <source>
        <dbReference type="EMBL" id="GJJ74465.1"/>
    </source>
</evidence>
<dbReference type="AlphaFoldDB" id="A0A9P3HDC5"/>
<sequence length="653" mass="73925">MHSGTRPATTSKYGKAVCLFMDKAGDNLTLPDNSMRILYPASSFVRTSAVQLCAQYSRHFKQGTIELCKQIRFKKERGLLPADTVDRIDCKLTAAENFMIMNKITGSRRCLTPMSTFDSGFITLSEPDLVALLWNDLPFRQQLQQYAKVDYPSTYLPAISQLDVVNWLGGISPGVLINKWLTDIGGYSAIKRKKLRNFSRSTLRMSVDGMREHLLSFQHEDFNPVKNPGSYTAKGYLLRGSIRTDGFLLQLLAFKLNELHCVKYRRLQEDRLPARLTSTLGGTDHYLTEVRNVIKSEEDVQRLWGCHPSQIKVLGIDLGQAFVVGASALLPSSRPANVFGKKELAEALDDKKDHCTVVPHDGKDQPAGTLDKKTQTSVSTKFFNLSVKQKAVYQPTLKHRRWLEHRKNQTSQDRKSIAAIETNLPPLHGPNASIAKYTEAVKAAGPVLREFYDSVVLKKHKWNAQKARQEEYRMVANRLLELVGGSLGAKQEDGNKVIIGIGLGQFSSSMRLTTLHSSFETYFVQQARSLGYIVVGVNEYYTSQRCPVCTEFVGQVDLRRLYCSKCKAFMHRDVMAGHNMCNVIQEHLLNQRRPRYLQPRDANNNYPWEDPNYRRRGPTSKIQIPSDVKQGVKRKAPVDDSGMEELTKKRVEE</sequence>
<name>A0A9P3HDC5_9FUNG</name>
<dbReference type="GO" id="GO:0003677">
    <property type="term" value="F:DNA binding"/>
    <property type="evidence" value="ECO:0007669"/>
    <property type="project" value="UniProtKB-KW"/>
</dbReference>
<reference evidence="4" key="2">
    <citation type="journal article" date="2022" name="Microbiol. Resour. Announc.">
        <title>Whole-Genome Sequence of Entomortierella parvispora E1425, a Mucoromycotan Fungus Associated with Burkholderiaceae-Related Endosymbiotic Bacteria.</title>
        <authorList>
            <person name="Herlambang A."/>
            <person name="Guo Y."/>
            <person name="Takashima Y."/>
            <person name="Narisawa K."/>
            <person name="Ohta H."/>
            <person name="Nishizawa T."/>
        </authorList>
    </citation>
    <scope>NUCLEOTIDE SEQUENCE</scope>
    <source>
        <strain evidence="4">E1425</strain>
    </source>
</reference>
<feature type="region of interest" description="Disordered" evidence="2">
    <location>
        <begin position="599"/>
        <end position="653"/>
    </location>
</feature>
<evidence type="ECO:0000256" key="2">
    <source>
        <dbReference type="SAM" id="MobiDB-lite"/>
    </source>
</evidence>
<dbReference type="OrthoDB" id="2436419at2759"/>
<dbReference type="InterPro" id="IPR010095">
    <property type="entry name" value="Cas12f1-like_TNB"/>
</dbReference>
<dbReference type="EMBL" id="BQFW01000009">
    <property type="protein sequence ID" value="GJJ74465.1"/>
    <property type="molecule type" value="Genomic_DNA"/>
</dbReference>
<keyword evidence="1" id="KW-0238">DNA-binding</keyword>
<gene>
    <name evidence="4" type="ORF">EMPS_06823</name>
</gene>
<dbReference type="Proteomes" id="UP000827284">
    <property type="component" value="Unassembled WGS sequence"/>
</dbReference>
<reference evidence="4" key="1">
    <citation type="submission" date="2021-11" db="EMBL/GenBank/DDBJ databases">
        <authorList>
            <person name="Herlambang A."/>
            <person name="Guo Y."/>
            <person name="Takashima Y."/>
            <person name="Nishizawa T."/>
        </authorList>
    </citation>
    <scope>NUCLEOTIDE SEQUENCE</scope>
    <source>
        <strain evidence="4">E1425</strain>
    </source>
</reference>
<accession>A0A9P3HDC5</accession>
<keyword evidence="5" id="KW-1185">Reference proteome</keyword>
<comment type="caution">
    <text evidence="4">The sequence shown here is derived from an EMBL/GenBank/DDBJ whole genome shotgun (WGS) entry which is preliminary data.</text>
</comment>
<protein>
    <recommendedName>
        <fullName evidence="3">Cas12f1-like TNB domain-containing protein</fullName>
    </recommendedName>
</protein>
<proteinExistence type="predicted"/>